<feature type="region of interest" description="Disordered" evidence="1">
    <location>
        <begin position="129"/>
        <end position="314"/>
    </location>
</feature>
<evidence type="ECO:0000313" key="3">
    <source>
        <dbReference type="Proteomes" id="UP000324091"/>
    </source>
</evidence>
<feature type="compositionally biased region" description="Basic and acidic residues" evidence="1">
    <location>
        <begin position="158"/>
        <end position="170"/>
    </location>
</feature>
<reference evidence="2 3" key="1">
    <citation type="submission" date="2019-04" db="EMBL/GenBank/DDBJ databases">
        <title>Chromosome genome assembly for Takifugu flavidus.</title>
        <authorList>
            <person name="Xiao S."/>
        </authorList>
    </citation>
    <scope>NUCLEOTIDE SEQUENCE [LARGE SCALE GENOMIC DNA]</scope>
    <source>
        <strain evidence="2">HTHZ2018</strain>
        <tissue evidence="2">Muscle</tissue>
    </source>
</reference>
<protein>
    <submittedName>
        <fullName evidence="2">Uncharacterized protein</fullName>
    </submittedName>
</protein>
<sequence>MRNFGKQVPCHIIPILPTALAPHQFASRANRWKLLQQLSGLFGGTFSSMRAVQEFLPESESSPPKPPQPLADIQQEDFCTLEEPCNRGNTHTAATAPFRGRYEAPVGDTALGGVTDSLLFLRARSVRRLQGSSDTSNRVAVNQRGTAPREMTHTVFLKGHEQGTGKTRERTGRRRLRTGRRKRREDERTRGEKRREDSTERIGDREDKREDRKEKIENREEEKEERRGEMMRGEKRREDSTERIGDRKTRERTGRRGEERRGEERRGEERRGEEDVSPPRLQPFSRFSPIASSSTTLKLGVDGRTGAGNPIFAN</sequence>
<name>A0A5C6P6M5_9TELE</name>
<feature type="compositionally biased region" description="Basic residues" evidence="1">
    <location>
        <begin position="171"/>
        <end position="183"/>
    </location>
</feature>
<dbReference type="EMBL" id="RHFK02000006">
    <property type="protein sequence ID" value="TWW75143.1"/>
    <property type="molecule type" value="Genomic_DNA"/>
</dbReference>
<dbReference type="AlphaFoldDB" id="A0A5C6P6M5"/>
<keyword evidence="3" id="KW-1185">Reference proteome</keyword>
<feature type="compositionally biased region" description="Polar residues" evidence="1">
    <location>
        <begin position="130"/>
        <end position="145"/>
    </location>
</feature>
<comment type="caution">
    <text evidence="2">The sequence shown here is derived from an EMBL/GenBank/DDBJ whole genome shotgun (WGS) entry which is preliminary data.</text>
</comment>
<accession>A0A5C6P6M5</accession>
<evidence type="ECO:0000256" key="1">
    <source>
        <dbReference type="SAM" id="MobiDB-lite"/>
    </source>
</evidence>
<proteinExistence type="predicted"/>
<gene>
    <name evidence="2" type="ORF">D4764_14G0011460</name>
</gene>
<feature type="compositionally biased region" description="Basic and acidic residues" evidence="1">
    <location>
        <begin position="184"/>
        <end position="274"/>
    </location>
</feature>
<organism evidence="2 3">
    <name type="scientific">Takifugu flavidus</name>
    <name type="common">sansaifugu</name>
    <dbReference type="NCBI Taxonomy" id="433684"/>
    <lineage>
        <taxon>Eukaryota</taxon>
        <taxon>Metazoa</taxon>
        <taxon>Chordata</taxon>
        <taxon>Craniata</taxon>
        <taxon>Vertebrata</taxon>
        <taxon>Euteleostomi</taxon>
        <taxon>Actinopterygii</taxon>
        <taxon>Neopterygii</taxon>
        <taxon>Teleostei</taxon>
        <taxon>Neoteleostei</taxon>
        <taxon>Acanthomorphata</taxon>
        <taxon>Eupercaria</taxon>
        <taxon>Tetraodontiformes</taxon>
        <taxon>Tetradontoidea</taxon>
        <taxon>Tetraodontidae</taxon>
        <taxon>Takifugu</taxon>
    </lineage>
</organism>
<dbReference type="Proteomes" id="UP000324091">
    <property type="component" value="Chromosome 14"/>
</dbReference>
<evidence type="ECO:0000313" key="2">
    <source>
        <dbReference type="EMBL" id="TWW75143.1"/>
    </source>
</evidence>